<protein>
    <submittedName>
        <fullName evidence="1">Uncharacterized protein</fullName>
    </submittedName>
</protein>
<gene>
    <name evidence="1" type="ORF">GCM10020366_11430</name>
</gene>
<reference evidence="2" key="1">
    <citation type="journal article" date="2019" name="Int. J. Syst. Evol. Microbiol.">
        <title>The Global Catalogue of Microorganisms (GCM) 10K type strain sequencing project: providing services to taxonomists for standard genome sequencing and annotation.</title>
        <authorList>
            <consortium name="The Broad Institute Genomics Platform"/>
            <consortium name="The Broad Institute Genome Sequencing Center for Infectious Disease"/>
            <person name="Wu L."/>
            <person name="Ma J."/>
        </authorList>
    </citation>
    <scope>NUCLEOTIDE SEQUENCE [LARGE SCALE GENOMIC DNA]</scope>
    <source>
        <strain evidence="2">JCM 9687</strain>
    </source>
</reference>
<sequence>MLVPEALFTALECFGERWVFKLEPLSERSHLGDVFFLIPVVEVLLGSFFFDGFEEGIPVDGAIFG</sequence>
<proteinExistence type="predicted"/>
<name>A0ABP6RR64_9PSEU</name>
<organism evidence="1 2">
    <name type="scientific">Saccharopolyspora gregorii</name>
    <dbReference type="NCBI Taxonomy" id="33914"/>
    <lineage>
        <taxon>Bacteria</taxon>
        <taxon>Bacillati</taxon>
        <taxon>Actinomycetota</taxon>
        <taxon>Actinomycetes</taxon>
        <taxon>Pseudonocardiales</taxon>
        <taxon>Pseudonocardiaceae</taxon>
        <taxon>Saccharopolyspora</taxon>
    </lineage>
</organism>
<accession>A0ABP6RR64</accession>
<evidence type="ECO:0000313" key="2">
    <source>
        <dbReference type="Proteomes" id="UP001500483"/>
    </source>
</evidence>
<comment type="caution">
    <text evidence="1">The sequence shown here is derived from an EMBL/GenBank/DDBJ whole genome shotgun (WGS) entry which is preliminary data.</text>
</comment>
<dbReference type="EMBL" id="BAAAYK010000036">
    <property type="protein sequence ID" value="GAA3354513.1"/>
    <property type="molecule type" value="Genomic_DNA"/>
</dbReference>
<evidence type="ECO:0000313" key="1">
    <source>
        <dbReference type="EMBL" id="GAA3354513.1"/>
    </source>
</evidence>
<dbReference type="Proteomes" id="UP001500483">
    <property type="component" value="Unassembled WGS sequence"/>
</dbReference>
<keyword evidence="2" id="KW-1185">Reference proteome</keyword>